<comment type="caution">
    <text evidence="5">The sequence shown here is derived from an EMBL/GenBank/DDBJ whole genome shotgun (WGS) entry which is preliminary data.</text>
</comment>
<dbReference type="STRING" id="418784.A0A2P7YY03"/>
<feature type="compositionally biased region" description="Basic and acidic residues" evidence="3">
    <location>
        <begin position="587"/>
        <end position="599"/>
    </location>
</feature>
<dbReference type="GO" id="GO:0005524">
    <property type="term" value="F:ATP binding"/>
    <property type="evidence" value="ECO:0007669"/>
    <property type="project" value="UniProtKB-KW"/>
</dbReference>
<feature type="compositionally biased region" description="Basic and acidic residues" evidence="3">
    <location>
        <begin position="533"/>
        <end position="542"/>
    </location>
</feature>
<name>A0A2P7YY03_9ASCO</name>
<reference evidence="5 6" key="1">
    <citation type="submission" date="2018-03" db="EMBL/GenBank/DDBJ databases">
        <title>Candida pseudohaemulonii genome assembly and annotation.</title>
        <authorList>
            <person name="Munoz J.F."/>
            <person name="Gade L.G."/>
            <person name="Chow N.A."/>
            <person name="Litvintseva A.P."/>
            <person name="Loparev V.N."/>
            <person name="Cuomo C.A."/>
        </authorList>
    </citation>
    <scope>NUCLEOTIDE SEQUENCE [LARGE SCALE GENOMIC DNA]</scope>
    <source>
        <strain evidence="5 6">B12108</strain>
    </source>
</reference>
<dbReference type="EC" id="2.5.1.75" evidence="1"/>
<dbReference type="GO" id="GO:0008033">
    <property type="term" value="P:tRNA processing"/>
    <property type="evidence" value="ECO:0007669"/>
    <property type="project" value="UniProtKB-KW"/>
</dbReference>
<dbReference type="VEuPathDB" id="FungiDB:C7M61_000497"/>
<organism evidence="5 6">
    <name type="scientific">Candidozyma pseudohaemuli</name>
    <dbReference type="NCBI Taxonomy" id="418784"/>
    <lineage>
        <taxon>Eukaryota</taxon>
        <taxon>Fungi</taxon>
        <taxon>Dikarya</taxon>
        <taxon>Ascomycota</taxon>
        <taxon>Saccharomycotina</taxon>
        <taxon>Pichiomycetes</taxon>
        <taxon>Metschnikowiaceae</taxon>
        <taxon>Candidozyma</taxon>
    </lineage>
</organism>
<dbReference type="HAMAP" id="MF_00185">
    <property type="entry name" value="IPP_trans"/>
    <property type="match status" value="1"/>
</dbReference>
<feature type="region of interest" description="Disordered" evidence="3">
    <location>
        <begin position="1142"/>
        <end position="1355"/>
    </location>
</feature>
<feature type="region of interest" description="Disordered" evidence="3">
    <location>
        <begin position="533"/>
        <end position="599"/>
    </location>
</feature>
<dbReference type="InterPro" id="IPR052292">
    <property type="entry name" value="Glucose_repression_reg"/>
</dbReference>
<dbReference type="EMBL" id="PYFQ01000001">
    <property type="protein sequence ID" value="PSK40839.1"/>
    <property type="molecule type" value="Genomic_DNA"/>
</dbReference>
<feature type="domain" description="Nitrogen regulatory protein areA GATA-like" evidence="4">
    <location>
        <begin position="617"/>
        <end position="644"/>
    </location>
</feature>
<accession>A0A2P7YY03</accession>
<gene>
    <name evidence="5" type="ORF">C7M61_000497</name>
</gene>
<feature type="compositionally biased region" description="Low complexity" evidence="3">
    <location>
        <begin position="1175"/>
        <end position="1195"/>
    </location>
</feature>
<feature type="compositionally biased region" description="Low complexity" evidence="3">
    <location>
        <begin position="784"/>
        <end position="795"/>
    </location>
</feature>
<feature type="compositionally biased region" description="Acidic residues" evidence="3">
    <location>
        <begin position="875"/>
        <end position="887"/>
    </location>
</feature>
<dbReference type="InterPro" id="IPR018022">
    <property type="entry name" value="IPT"/>
</dbReference>
<evidence type="ECO:0000313" key="5">
    <source>
        <dbReference type="EMBL" id="PSK40839.1"/>
    </source>
</evidence>
<keyword evidence="2 5" id="KW-0808">Transferase</keyword>
<dbReference type="SUPFAM" id="SSF52540">
    <property type="entry name" value="P-loop containing nucleoside triphosphate hydrolases"/>
    <property type="match status" value="2"/>
</dbReference>
<feature type="region of interest" description="Disordered" evidence="3">
    <location>
        <begin position="736"/>
        <end position="760"/>
    </location>
</feature>
<dbReference type="RefSeq" id="XP_024715538.1">
    <property type="nucleotide sequence ID" value="XM_024855939.1"/>
</dbReference>
<evidence type="ECO:0000256" key="2">
    <source>
        <dbReference type="RuleBase" id="RU003785"/>
    </source>
</evidence>
<feature type="compositionally biased region" description="Basic and acidic residues" evidence="3">
    <location>
        <begin position="737"/>
        <end position="756"/>
    </location>
</feature>
<dbReference type="NCBIfam" id="TIGR00174">
    <property type="entry name" value="miaA"/>
    <property type="match status" value="1"/>
</dbReference>
<dbReference type="GO" id="GO:0052381">
    <property type="term" value="F:tRNA dimethylallyltransferase activity"/>
    <property type="evidence" value="ECO:0007669"/>
    <property type="project" value="UniProtKB-EC"/>
</dbReference>
<evidence type="ECO:0000256" key="1">
    <source>
        <dbReference type="RuleBase" id="RU003783"/>
    </source>
</evidence>
<dbReference type="InterPro" id="IPR027417">
    <property type="entry name" value="P-loop_NTPase"/>
</dbReference>
<feature type="compositionally biased region" description="Basic and acidic residues" evidence="3">
    <location>
        <begin position="941"/>
        <end position="954"/>
    </location>
</feature>
<keyword evidence="1" id="KW-0819">tRNA processing</keyword>
<evidence type="ECO:0000259" key="4">
    <source>
        <dbReference type="Pfam" id="PF08550"/>
    </source>
</evidence>
<dbReference type="Gene3D" id="3.40.50.300">
    <property type="entry name" value="P-loop containing nucleotide triphosphate hydrolases"/>
    <property type="match status" value="1"/>
</dbReference>
<feature type="region of interest" description="Disordered" evidence="3">
    <location>
        <begin position="448"/>
        <end position="480"/>
    </location>
</feature>
<feature type="region of interest" description="Disordered" evidence="3">
    <location>
        <begin position="784"/>
        <end position="961"/>
    </location>
</feature>
<dbReference type="Gene3D" id="3.30.160.60">
    <property type="entry name" value="Classic Zinc Finger"/>
    <property type="match status" value="1"/>
</dbReference>
<feature type="compositionally biased region" description="Polar residues" evidence="3">
    <location>
        <begin position="470"/>
        <end position="480"/>
    </location>
</feature>
<dbReference type="Proteomes" id="UP000241107">
    <property type="component" value="Unassembled WGS sequence"/>
</dbReference>
<keyword evidence="2" id="KW-0067">ATP-binding</keyword>
<evidence type="ECO:0000313" key="6">
    <source>
        <dbReference type="Proteomes" id="UP000241107"/>
    </source>
</evidence>
<feature type="compositionally biased region" description="Polar residues" evidence="3">
    <location>
        <begin position="1220"/>
        <end position="1229"/>
    </location>
</feature>
<comment type="catalytic activity">
    <reaction evidence="1">
        <text>adenosine(37) in tRNA + dimethylallyl diphosphate = N(6)-dimethylallyladenosine(37) in tRNA + diphosphate</text>
        <dbReference type="Rhea" id="RHEA:26482"/>
        <dbReference type="Rhea" id="RHEA-COMP:10162"/>
        <dbReference type="Rhea" id="RHEA-COMP:10375"/>
        <dbReference type="ChEBI" id="CHEBI:33019"/>
        <dbReference type="ChEBI" id="CHEBI:57623"/>
        <dbReference type="ChEBI" id="CHEBI:74411"/>
        <dbReference type="ChEBI" id="CHEBI:74415"/>
        <dbReference type="EC" id="2.5.1.75"/>
    </reaction>
</comment>
<feature type="compositionally biased region" description="Low complexity" evidence="3">
    <location>
        <begin position="565"/>
        <end position="575"/>
    </location>
</feature>
<dbReference type="GO" id="GO:0042149">
    <property type="term" value="P:cellular response to glucose starvation"/>
    <property type="evidence" value="ECO:0007669"/>
    <property type="project" value="TreeGrafter"/>
</dbReference>
<dbReference type="GO" id="GO:0007039">
    <property type="term" value="P:protein catabolic process in the vacuole"/>
    <property type="evidence" value="ECO:0007669"/>
    <property type="project" value="TreeGrafter"/>
</dbReference>
<dbReference type="PANTHER" id="PTHR28051">
    <property type="entry name" value="PROTEIN MTL1-RELATED"/>
    <property type="match status" value="1"/>
</dbReference>
<feature type="region of interest" description="Disordered" evidence="3">
    <location>
        <begin position="1071"/>
        <end position="1126"/>
    </location>
</feature>
<evidence type="ECO:0000256" key="3">
    <source>
        <dbReference type="SAM" id="MobiDB-lite"/>
    </source>
</evidence>
<protein>
    <recommendedName>
        <fullName evidence="1">tRNA dimethylallyltransferase</fullName>
        <ecNumber evidence="1">2.5.1.75</ecNumber>
    </recommendedName>
</protein>
<comment type="similarity">
    <text evidence="2">Belongs to the IPP transferase family.</text>
</comment>
<dbReference type="PANTHER" id="PTHR28051:SF1">
    <property type="entry name" value="PROTEIN MTL1-RELATED"/>
    <property type="match status" value="1"/>
</dbReference>
<dbReference type="OrthoDB" id="5563539at2759"/>
<dbReference type="GeneID" id="36563890"/>
<proteinExistence type="inferred from homology"/>
<dbReference type="GO" id="GO:0005773">
    <property type="term" value="C:vacuole"/>
    <property type="evidence" value="ECO:0007669"/>
    <property type="project" value="GOC"/>
</dbReference>
<dbReference type="Pfam" id="PF01715">
    <property type="entry name" value="IPPT"/>
    <property type="match status" value="1"/>
</dbReference>
<dbReference type="InterPro" id="IPR013860">
    <property type="entry name" value="AreA_GATA"/>
</dbReference>
<sequence length="1355" mass="151112">MSKPKKNVIAIVGTTGVGKSQLSIELAKRINGEVINADSMQVYKRAPLITNKHPLEEREGIAHHVMDHVNWGEEYFIHRFGEEANAAIKDIHARGKTPIIIGGTFYYLQKLLFKNKTAGDKEESAKLRDLTADEQALLDGPVEETFKKLQEVDPVIAGKFHPVDQRKIRRALEIYLTTGEKASDVYREQKLDEFEDSCLNYNTLLLWLHCDREVLLHRLDVRVDKMMEEGALQEIQELYDFYKQQDPEPDCSRSILQVIGFKEFLPWLQSGETDPKLFAEGVERMKIRTRQYAKYQVKWIIKMLGVELHKEARFHYMYGGKMYLLDATDLSNWGSLVGDRGVRIAQQFLESGPSKVTEPEAPEHLKQLLPTSEFFESFKSNKLKESSANWKHFECSVCKDLEGRPLVAVGETNWKIHESSRRHRKQLAYNERKRTHDEVVAKYKKMKEEKEAMKAEAPAPPSQSSKAPNVMSNQGEVFTGGATTSQHVDAEDDDHFQNTTFKLKRTRSLGLLDEFIDPSEQEKKIEAQAEAKELDNAGKDEESSQDGKSTGLRVNTDAPSESNNPQSPTAASTTTPTPPFLTSPELIPHDDTDVSAEPSRHVDYLSHQWDVADISKSWRYVISRRKSVANAARLENASWRTWAQRRSNLKTISPEAVNWSKESDVTWLYGPILDDDDHDHGDESRPASETATNAVAGDVAIARRTSGPKPILKKRTVEDMMISHLNLRKLEIASARADQEQSRREEAEHQARREAAVKAGVSERPPEYFDYNAISAKLNSQYKNFSQNNSQNNSSADLPELEATASHASDHSEASQYGLERLASPQHDAHASPLRSSFAHSEKPPKQDRHVRFNGEVRQCMAISDPSAPTSYYADSEDDGEEEEDGDYNLGSESYYEDTDMHSLDSEGEDDDDDDDDDDEEGGFFLKVPSSSSASHHPGLYKREDNKLERKDTPHPSTLKRYSTIELLPSTTLNYGTSDEESDDENPYTSSLSHNVGNFSNRGYDYHYDYNTVYQVDPNHAIYGSGGRDRAPDVVDVPENIALGSNFDYEIIENEDIRNFDNAPLDVINCGHDNNNPNSEKLPISSLDDSAAPTNKPKPNPFSLDGSDSSSDSDSEEEGLSISARNSSSSLAQLVFGGGMTATENKQDESNYPEHINKSDEPLEGHISEINPRYSSTSLLKQPHSSSSLSGQFFSGAGGLSKTESRSEEPSALSDMFFNPTPNNATQQLEPDAADKTRRGEGATLPPLQRKASPLPPHTTSENAFLGKASPPIVKQPSRGGFVLESDSDSDSEVEDARPPSEGAKSPDSYSSLYKVAGENGLNVSSSDSDESNNQRRGKGLGVASFLGSWNKNSS</sequence>
<keyword evidence="6" id="KW-1185">Reference proteome</keyword>
<feature type="compositionally biased region" description="Acidic residues" evidence="3">
    <location>
        <begin position="906"/>
        <end position="922"/>
    </location>
</feature>
<dbReference type="Gene3D" id="1.10.20.140">
    <property type="match status" value="1"/>
</dbReference>
<dbReference type="Pfam" id="PF08550">
    <property type="entry name" value="GATA_AreA"/>
    <property type="match status" value="1"/>
</dbReference>
<keyword evidence="2" id="KW-0547">Nucleotide-binding</keyword>
<feature type="compositionally biased region" description="Basic and acidic residues" evidence="3">
    <location>
        <begin position="840"/>
        <end position="855"/>
    </location>
</feature>
<feature type="compositionally biased region" description="Basic and acidic residues" evidence="3">
    <location>
        <begin position="1155"/>
        <end position="1167"/>
    </location>
</feature>